<feature type="transmembrane region" description="Helical" evidence="2">
    <location>
        <begin position="270"/>
        <end position="292"/>
    </location>
</feature>
<keyword evidence="4" id="KW-1185">Reference proteome</keyword>
<dbReference type="Proteomes" id="UP000247498">
    <property type="component" value="Unassembled WGS sequence"/>
</dbReference>
<feature type="transmembrane region" description="Helical" evidence="2">
    <location>
        <begin position="208"/>
        <end position="233"/>
    </location>
</feature>
<evidence type="ECO:0000313" key="3">
    <source>
        <dbReference type="EMBL" id="GBF88834.1"/>
    </source>
</evidence>
<feature type="transmembrane region" description="Helical" evidence="2">
    <location>
        <begin position="12"/>
        <end position="31"/>
    </location>
</feature>
<dbReference type="EMBL" id="BDRX01000006">
    <property type="protein sequence ID" value="GBF88834.1"/>
    <property type="molecule type" value="Genomic_DNA"/>
</dbReference>
<name>A0A2V0NMT8_9CHLO</name>
<comment type="caution">
    <text evidence="3">The sequence shown here is derived from an EMBL/GenBank/DDBJ whole genome shotgun (WGS) entry which is preliminary data.</text>
</comment>
<feature type="compositionally biased region" description="Gly residues" evidence="1">
    <location>
        <begin position="724"/>
        <end position="734"/>
    </location>
</feature>
<keyword evidence="2" id="KW-0812">Transmembrane</keyword>
<feature type="region of interest" description="Disordered" evidence="1">
    <location>
        <begin position="360"/>
        <end position="405"/>
    </location>
</feature>
<feature type="transmembrane region" description="Helical" evidence="2">
    <location>
        <begin position="525"/>
        <end position="546"/>
    </location>
</feature>
<dbReference type="InterPro" id="IPR011435">
    <property type="entry name" value="UmpAB"/>
</dbReference>
<evidence type="ECO:0000256" key="2">
    <source>
        <dbReference type="SAM" id="Phobius"/>
    </source>
</evidence>
<gene>
    <name evidence="3" type="ORF">Rsub_01735</name>
</gene>
<feature type="region of interest" description="Disordered" evidence="1">
    <location>
        <begin position="300"/>
        <end position="335"/>
    </location>
</feature>
<sequence length="734" mass="75083">MAVFFRKGSPTPWLEAAGLVSAVVGLVLFLDGLRVAVMPMALLVGTKLPQRLALPWVLVVAFGLGVLVTYSEPAIAAIRPLAALVDPSAAPYLYFTMNQQQELLVFSVGAGVGVAAVVAVLKFLRGWSLKPLIAGALLPTVAAACWMHWGNPHLRPLLGVAWDCGAVTTGPVTVPVLLSLGVGVMRARKQRELARAALEAAVQRSEGNALEGFGCVTLASLLPILAVEIMAIITSLVHPYEYVLQTAQEAAEAAKTGGPPIEERSPVKEIVYGVRAICPLIGALVLLVTVVLRQPLPKARFIPGEGGEEEGDGGGEKSAGGDVERPEAAGPRPLSAVGRVPSVAAAVVATAGRADMEFYADITPPDDAGSAGGGDSSAGTSRRGSRSGGGGGGAGPADADAGAAKPAARERAAAAARRAWGGLVSYSPLLLAMAMTQVGMILFNYGLTYGFSSLGDMTGATLPASFLKVPYEAGSPYYPYAGGVAITMATIFCLGLLATRAEPALGVLGETVEALSGGRMTKRMLIWAVAIGVAVGMAAGACKILFRLPLIYFILAKYLVACALTAISRESVTAVAWDSAGRALGAGGWGFRGGRVTTGPVTVPYVLSIGIGFSTAVGAPEGFGMLTIMSVAPIISVLATSLLQRPVAAAAKGLAKVSKISVLRVSRSLQSLSTRRSSGELDFAAALRAQPELMDAAELTPEQLDPLARSPPMQAIEEQSALGAAGGSATGGKA</sequence>
<feature type="region of interest" description="Disordered" evidence="1">
    <location>
        <begin position="700"/>
        <end position="734"/>
    </location>
</feature>
<feature type="transmembrane region" description="Helical" evidence="2">
    <location>
        <begin position="169"/>
        <end position="187"/>
    </location>
</feature>
<accession>A0A2V0NMT8</accession>
<protein>
    <submittedName>
        <fullName evidence="3">Uncharacterized protein</fullName>
    </submittedName>
</protein>
<organism evidence="3 4">
    <name type="scientific">Raphidocelis subcapitata</name>
    <dbReference type="NCBI Taxonomy" id="307507"/>
    <lineage>
        <taxon>Eukaryota</taxon>
        <taxon>Viridiplantae</taxon>
        <taxon>Chlorophyta</taxon>
        <taxon>core chlorophytes</taxon>
        <taxon>Chlorophyceae</taxon>
        <taxon>CS clade</taxon>
        <taxon>Sphaeropleales</taxon>
        <taxon>Selenastraceae</taxon>
        <taxon>Raphidocelis</taxon>
    </lineage>
</organism>
<feature type="compositionally biased region" description="Gly residues" evidence="1">
    <location>
        <begin position="386"/>
        <end position="395"/>
    </location>
</feature>
<evidence type="ECO:0000256" key="1">
    <source>
        <dbReference type="SAM" id="MobiDB-lite"/>
    </source>
</evidence>
<feature type="transmembrane region" description="Helical" evidence="2">
    <location>
        <begin position="426"/>
        <end position="447"/>
    </location>
</feature>
<feature type="transmembrane region" description="Helical" evidence="2">
    <location>
        <begin position="131"/>
        <end position="149"/>
    </location>
</feature>
<feature type="compositionally biased region" description="Low complexity" evidence="1">
    <location>
        <begin position="396"/>
        <end position="405"/>
    </location>
</feature>
<proteinExistence type="predicted"/>
<feature type="transmembrane region" description="Helical" evidence="2">
    <location>
        <begin position="477"/>
        <end position="498"/>
    </location>
</feature>
<dbReference type="Pfam" id="PF07556">
    <property type="entry name" value="DUF1538"/>
    <property type="match status" value="2"/>
</dbReference>
<evidence type="ECO:0000313" key="4">
    <source>
        <dbReference type="Proteomes" id="UP000247498"/>
    </source>
</evidence>
<dbReference type="InParanoid" id="A0A2V0NMT8"/>
<keyword evidence="2" id="KW-0472">Membrane</keyword>
<keyword evidence="2" id="KW-1133">Transmembrane helix</keyword>
<dbReference type="STRING" id="307507.A0A2V0NMT8"/>
<reference evidence="3 4" key="1">
    <citation type="journal article" date="2018" name="Sci. Rep.">
        <title>Raphidocelis subcapitata (=Pseudokirchneriella subcapitata) provides an insight into genome evolution and environmental adaptations in the Sphaeropleales.</title>
        <authorList>
            <person name="Suzuki S."/>
            <person name="Yamaguchi H."/>
            <person name="Nakajima N."/>
            <person name="Kawachi M."/>
        </authorList>
    </citation>
    <scope>NUCLEOTIDE SEQUENCE [LARGE SCALE GENOMIC DNA]</scope>
    <source>
        <strain evidence="3 4">NIES-35</strain>
    </source>
</reference>
<feature type="transmembrane region" description="Helical" evidence="2">
    <location>
        <begin position="103"/>
        <end position="124"/>
    </location>
</feature>
<feature type="transmembrane region" description="Helical" evidence="2">
    <location>
        <begin position="52"/>
        <end position="71"/>
    </location>
</feature>
<dbReference type="OrthoDB" id="10262936at2759"/>
<dbReference type="AlphaFoldDB" id="A0A2V0NMT8"/>